<accession>A0ABS7MJI6</accession>
<sequence>MRTRVFVLIATLALVLGLPVPAFARNFEMPQVDIAAVVQPDGSLHVRERRVFRFSDDVNGVFWKIPLGQNEQHENVSVAITSVRDLAGANDASGAASAGTSSGAAGTSSTSDAPGAGTSSTSAADNTAGTAYQRVTEAYPGDHGVYTVQEDGELTLKVFSPHESDTSAAFEVSYTLTGAVMAWKDTAELYWKFIGSDWQQDAEDVRLSITFAGAASSGVFAHTGDDQANFRAWGHGPLDGTVMPEPDSAEGPRVLFTAPKVLSGTFAEARVLFPTAWVPILSGQAEDRTDQVLKDEARWAQQANEKREQARILSYMLTGGAIAASVIFCIIALVARRAVKQQKPIFQETYFRDVPSDDHPAVISALMAENSVTDRALVATLMKLNEDRVISITKTKKVTHGFLGKERIDEDYLLSVDSNKYQSLQNRIDRAGLIVYTRGLDEYEHGLSFSEIREAQEEDSRGASERWSSFVDAVEVELTITNYVKSTGMAGRILGIIASVFCGMLIVGACAILESPWPLLGIPFVLVGMIVCSHFKRYSAEGAELVAKCEALKRWFEDFTRLGEAVPGDVVLWNKLLVLAVALGVSERVLEELAAATPAEFADSYGDVYPTWWLLTSHGSLSSPLSEAGDMGRSLSMSALAGSLDSSGGGFGGGFSGGGGGGAGGGGGGTF</sequence>
<keyword evidence="2" id="KW-0812">Transmembrane</keyword>
<proteinExistence type="predicted"/>
<evidence type="ECO:0000259" key="5">
    <source>
        <dbReference type="Pfam" id="PF20990"/>
    </source>
</evidence>
<feature type="domain" description="DUF2207" evidence="4">
    <location>
        <begin position="29"/>
        <end position="273"/>
    </location>
</feature>
<feature type="transmembrane region" description="Helical" evidence="2">
    <location>
        <begin position="312"/>
        <end position="335"/>
    </location>
</feature>
<evidence type="ECO:0000313" key="6">
    <source>
        <dbReference type="EMBL" id="MBY4797532.1"/>
    </source>
</evidence>
<dbReference type="Proteomes" id="UP000700908">
    <property type="component" value="Unassembled WGS sequence"/>
</dbReference>
<dbReference type="EMBL" id="JAIMFO010000005">
    <property type="protein sequence ID" value="MBY4797532.1"/>
    <property type="molecule type" value="Genomic_DNA"/>
</dbReference>
<feature type="signal peptide" evidence="3">
    <location>
        <begin position="1"/>
        <end position="24"/>
    </location>
</feature>
<feature type="chain" id="PRO_5045600749" evidence="3">
    <location>
        <begin position="25"/>
        <end position="671"/>
    </location>
</feature>
<evidence type="ECO:0000256" key="3">
    <source>
        <dbReference type="SAM" id="SignalP"/>
    </source>
</evidence>
<keyword evidence="2" id="KW-0472">Membrane</keyword>
<evidence type="ECO:0000259" key="4">
    <source>
        <dbReference type="Pfam" id="PF09972"/>
    </source>
</evidence>
<dbReference type="Pfam" id="PF20990">
    <property type="entry name" value="DUF2207_C"/>
    <property type="match status" value="1"/>
</dbReference>
<dbReference type="RefSeq" id="WP_222199245.1">
    <property type="nucleotide sequence ID" value="NZ_JAIMFO010000005.1"/>
</dbReference>
<keyword evidence="2" id="KW-1133">Transmembrane helix</keyword>
<comment type="caution">
    <text evidence="6">The sequence shown here is derived from an EMBL/GenBank/DDBJ whole genome shotgun (WGS) entry which is preliminary data.</text>
</comment>
<protein>
    <submittedName>
        <fullName evidence="6">DUF2207 domain-containing protein</fullName>
    </submittedName>
</protein>
<evidence type="ECO:0000256" key="1">
    <source>
        <dbReference type="SAM" id="MobiDB-lite"/>
    </source>
</evidence>
<name>A0ABS7MJI6_9ACTN</name>
<reference evidence="6 7" key="1">
    <citation type="submission" date="2021-08" db="EMBL/GenBank/DDBJ databases">
        <title>Collinsella faecalis sp. nov. isolated from swine faeces.</title>
        <authorList>
            <person name="Oh B.S."/>
            <person name="Lee J.H."/>
        </authorList>
    </citation>
    <scope>NUCLEOTIDE SEQUENCE [LARGE SCALE GENOMIC DNA]</scope>
    <source>
        <strain evidence="6 7">AGMB00827</strain>
    </source>
</reference>
<dbReference type="InterPro" id="IPR018702">
    <property type="entry name" value="DUF2207"/>
</dbReference>
<dbReference type="InterPro" id="IPR048389">
    <property type="entry name" value="YciQ-like_C"/>
</dbReference>
<feature type="region of interest" description="Disordered" evidence="1">
    <location>
        <begin position="91"/>
        <end position="126"/>
    </location>
</feature>
<keyword evidence="3" id="KW-0732">Signal</keyword>
<gene>
    <name evidence="6" type="ORF">K6V98_04060</name>
</gene>
<feature type="transmembrane region" description="Helical" evidence="2">
    <location>
        <begin position="493"/>
        <end position="513"/>
    </location>
</feature>
<evidence type="ECO:0000256" key="2">
    <source>
        <dbReference type="SAM" id="Phobius"/>
    </source>
</evidence>
<feature type="domain" description="Predicted membrane protein YciQ-like C-terminal" evidence="5">
    <location>
        <begin position="349"/>
        <end position="593"/>
    </location>
</feature>
<evidence type="ECO:0000313" key="7">
    <source>
        <dbReference type="Proteomes" id="UP000700908"/>
    </source>
</evidence>
<keyword evidence="7" id="KW-1185">Reference proteome</keyword>
<dbReference type="Pfam" id="PF09972">
    <property type="entry name" value="DUF2207"/>
    <property type="match status" value="1"/>
</dbReference>
<organism evidence="6 7">
    <name type="scientific">Collinsella ureilytica</name>
    <dbReference type="NCBI Taxonomy" id="2869515"/>
    <lineage>
        <taxon>Bacteria</taxon>
        <taxon>Bacillati</taxon>
        <taxon>Actinomycetota</taxon>
        <taxon>Coriobacteriia</taxon>
        <taxon>Coriobacteriales</taxon>
        <taxon>Coriobacteriaceae</taxon>
        <taxon>Collinsella</taxon>
    </lineage>
</organism>
<feature type="transmembrane region" description="Helical" evidence="2">
    <location>
        <begin position="519"/>
        <end position="535"/>
    </location>
</feature>